<feature type="region of interest" description="Disordered" evidence="10">
    <location>
        <begin position="204"/>
        <end position="234"/>
    </location>
</feature>
<dbReference type="GO" id="GO:0036503">
    <property type="term" value="P:ERAD pathway"/>
    <property type="evidence" value="ECO:0007669"/>
    <property type="project" value="InterPro"/>
</dbReference>
<comment type="subcellular location">
    <subcellularLocation>
        <location evidence="3">Cytoplasm</location>
    </subcellularLocation>
    <subcellularLocation>
        <location evidence="2">Membrane</location>
        <topology evidence="2">Multi-pass membrane protein</topology>
    </subcellularLocation>
    <subcellularLocation>
        <location evidence="1">Nucleus</location>
    </subcellularLocation>
</comment>
<dbReference type="Pfam" id="PF00240">
    <property type="entry name" value="ubiquitin"/>
    <property type="match status" value="1"/>
</dbReference>
<keyword evidence="8" id="KW-0539">Nucleus</keyword>
<evidence type="ECO:0000313" key="14">
    <source>
        <dbReference type="Proteomes" id="UP001295444"/>
    </source>
</evidence>
<keyword evidence="4" id="KW-0963">Cytoplasm</keyword>
<evidence type="ECO:0000259" key="12">
    <source>
        <dbReference type="PROSITE" id="PS50053"/>
    </source>
</evidence>
<evidence type="ECO:0000256" key="11">
    <source>
        <dbReference type="SAM" id="Phobius"/>
    </source>
</evidence>
<dbReference type="PANTHER" id="PTHR14557:SF3">
    <property type="entry name" value="TRANSMEMBRANE AND UBIQUITIN-LIKE DOMAIN-CONTAINING PROTEIN 1"/>
    <property type="match status" value="1"/>
</dbReference>
<dbReference type="SUPFAM" id="SSF54236">
    <property type="entry name" value="Ubiquitin-like"/>
    <property type="match status" value="1"/>
</dbReference>
<keyword evidence="14" id="KW-1185">Reference proteome</keyword>
<evidence type="ECO:0000256" key="2">
    <source>
        <dbReference type="ARBA" id="ARBA00004141"/>
    </source>
</evidence>
<keyword evidence="5 11" id="KW-0812">Transmembrane</keyword>
<evidence type="ECO:0000256" key="9">
    <source>
        <dbReference type="ARBA" id="ARBA00039931"/>
    </source>
</evidence>
<name>A0AAD1RUG9_PELCU</name>
<feature type="domain" description="Ubiquitin-like" evidence="12">
    <location>
        <begin position="240"/>
        <end position="313"/>
    </location>
</feature>
<dbReference type="GO" id="GO:0005634">
    <property type="term" value="C:nucleus"/>
    <property type="evidence" value="ECO:0007669"/>
    <property type="project" value="UniProtKB-SubCell"/>
</dbReference>
<proteinExistence type="predicted"/>
<feature type="region of interest" description="Disordered" evidence="10">
    <location>
        <begin position="111"/>
        <end position="144"/>
    </location>
</feature>
<evidence type="ECO:0000256" key="10">
    <source>
        <dbReference type="SAM" id="MobiDB-lite"/>
    </source>
</evidence>
<evidence type="ECO:0000256" key="1">
    <source>
        <dbReference type="ARBA" id="ARBA00004123"/>
    </source>
</evidence>
<keyword evidence="7 11" id="KW-0472">Membrane</keyword>
<gene>
    <name evidence="13" type="ORF">PECUL_23A058032</name>
</gene>
<feature type="compositionally biased region" description="Polar residues" evidence="10">
    <location>
        <begin position="206"/>
        <end position="222"/>
    </location>
</feature>
<dbReference type="InterPro" id="IPR000626">
    <property type="entry name" value="Ubiquitin-like_dom"/>
</dbReference>
<dbReference type="InterPro" id="IPR029071">
    <property type="entry name" value="Ubiquitin-like_domsf"/>
</dbReference>
<reference evidence="13" key="1">
    <citation type="submission" date="2022-03" db="EMBL/GenBank/DDBJ databases">
        <authorList>
            <person name="Alioto T."/>
            <person name="Alioto T."/>
            <person name="Gomez Garrido J."/>
        </authorList>
    </citation>
    <scope>NUCLEOTIDE SEQUENCE</scope>
</reference>
<dbReference type="Proteomes" id="UP001295444">
    <property type="component" value="Chromosome 04"/>
</dbReference>
<organism evidence="13 14">
    <name type="scientific">Pelobates cultripes</name>
    <name type="common">Western spadefoot toad</name>
    <dbReference type="NCBI Taxonomy" id="61616"/>
    <lineage>
        <taxon>Eukaryota</taxon>
        <taxon>Metazoa</taxon>
        <taxon>Chordata</taxon>
        <taxon>Craniata</taxon>
        <taxon>Vertebrata</taxon>
        <taxon>Euteleostomi</taxon>
        <taxon>Amphibia</taxon>
        <taxon>Batrachia</taxon>
        <taxon>Anura</taxon>
        <taxon>Pelobatoidea</taxon>
        <taxon>Pelobatidae</taxon>
        <taxon>Pelobates</taxon>
    </lineage>
</organism>
<dbReference type="PROSITE" id="PS50053">
    <property type="entry name" value="UBIQUITIN_2"/>
    <property type="match status" value="1"/>
</dbReference>
<accession>A0AAD1RUG9</accession>
<evidence type="ECO:0000256" key="8">
    <source>
        <dbReference type="ARBA" id="ARBA00023242"/>
    </source>
</evidence>
<evidence type="ECO:0000256" key="3">
    <source>
        <dbReference type="ARBA" id="ARBA00004496"/>
    </source>
</evidence>
<dbReference type="GO" id="GO:0016020">
    <property type="term" value="C:membrane"/>
    <property type="evidence" value="ECO:0007669"/>
    <property type="project" value="UniProtKB-SubCell"/>
</dbReference>
<evidence type="ECO:0000313" key="13">
    <source>
        <dbReference type="EMBL" id="CAH2281623.1"/>
    </source>
</evidence>
<dbReference type="AlphaFoldDB" id="A0AAD1RUG9"/>
<dbReference type="SMART" id="SM00213">
    <property type="entry name" value="UBQ"/>
    <property type="match status" value="1"/>
</dbReference>
<feature type="transmembrane region" description="Helical" evidence="11">
    <location>
        <begin position="12"/>
        <end position="29"/>
    </location>
</feature>
<evidence type="ECO:0000256" key="7">
    <source>
        <dbReference type="ARBA" id="ARBA00023136"/>
    </source>
</evidence>
<evidence type="ECO:0000256" key="5">
    <source>
        <dbReference type="ARBA" id="ARBA00022692"/>
    </source>
</evidence>
<dbReference type="Gene3D" id="3.10.20.90">
    <property type="entry name" value="Phosphatidylinositol 3-kinase Catalytic Subunit, Chain A, domain 1"/>
    <property type="match status" value="1"/>
</dbReference>
<evidence type="ECO:0000256" key="4">
    <source>
        <dbReference type="ARBA" id="ARBA00022490"/>
    </source>
</evidence>
<keyword evidence="6 11" id="KW-1133">Transmembrane helix</keyword>
<dbReference type="PANTHER" id="PTHR14557">
    <property type="entry name" value="PROTEIN C7ORF21"/>
    <property type="match status" value="1"/>
</dbReference>
<protein>
    <recommendedName>
        <fullName evidence="9">Transmembrane and ubiquitin-like domain-containing protein 1</fullName>
    </recommendedName>
</protein>
<dbReference type="GO" id="GO:0005737">
    <property type="term" value="C:cytoplasm"/>
    <property type="evidence" value="ECO:0007669"/>
    <property type="project" value="UniProtKB-SubCell"/>
</dbReference>
<dbReference type="InterPro" id="IPR040352">
    <property type="entry name" value="TMUB1/2"/>
</dbReference>
<dbReference type="EMBL" id="OW240915">
    <property type="protein sequence ID" value="CAH2281623.1"/>
    <property type="molecule type" value="Genomic_DNA"/>
</dbReference>
<evidence type="ECO:0000256" key="6">
    <source>
        <dbReference type="ARBA" id="ARBA00022989"/>
    </source>
</evidence>
<sequence>MALIEGVGDEVTILFALILLLFVLVLAWISTHTVERLPSVWLPPVTDPVDTSSSNQAISVALVNAGAIPSNRDGSHVNIDSVQHFIPECSGSAQSNKEGCANIDRTLNSKKPSTCAGDSSPFIDPALNNDEPSACTDPTLSNREPSPTIVFSLRNGEHCPNNDSTVSNEEPCPNIDPTVDNVGSSIDTDAHLCNEKHNSIIENIEESPTGSNNDPTPNTHPTIRQRGPREAERNPIDDAITLRLKFLNDTERLLTVRPSDTLLQVKRIHFPGQETQVRLIYQGQLLRDDSQTVSALQLRDGCVLHCHISQHASGQGPGGPELAQAFHQTLPTAAQAATATPSFQHLIMD</sequence>